<evidence type="ECO:0000256" key="1">
    <source>
        <dbReference type="ARBA" id="ARBA00022679"/>
    </source>
</evidence>
<dbReference type="PANTHER" id="PTHR48207">
    <property type="entry name" value="SUCCINATE--HYDROXYMETHYLGLUTARATE COA-TRANSFERASE"/>
    <property type="match status" value="1"/>
</dbReference>
<accession>A0A239SB76</accession>
<dbReference type="PANTHER" id="PTHR48207:SF3">
    <property type="entry name" value="SUCCINATE--HYDROXYMETHYLGLUTARATE COA-TRANSFERASE"/>
    <property type="match status" value="1"/>
</dbReference>
<dbReference type="InterPro" id="IPR003673">
    <property type="entry name" value="CoA-Trfase_fam_III"/>
</dbReference>
<name>A0A239SB76_9BURK</name>
<dbReference type="EC" id="2.8.3.16" evidence="2"/>
<reference evidence="2 3" key="1">
    <citation type="submission" date="2017-06" db="EMBL/GenBank/DDBJ databases">
        <authorList>
            <consortium name="Pathogen Informatics"/>
        </authorList>
    </citation>
    <scope>NUCLEOTIDE SEQUENCE [LARGE SCALE GENOMIC DNA]</scope>
    <source>
        <strain evidence="2 3">NCTC13161</strain>
    </source>
</reference>
<gene>
    <name evidence="2" type="primary">frc_2</name>
    <name evidence="2" type="ORF">SAMEA4530655_01008</name>
</gene>
<dbReference type="Pfam" id="PF02515">
    <property type="entry name" value="CoA_transf_3"/>
    <property type="match status" value="1"/>
</dbReference>
<organism evidence="2 3">
    <name type="scientific">Pandoraea sputorum</name>
    <dbReference type="NCBI Taxonomy" id="93222"/>
    <lineage>
        <taxon>Bacteria</taxon>
        <taxon>Pseudomonadati</taxon>
        <taxon>Pseudomonadota</taxon>
        <taxon>Betaproteobacteria</taxon>
        <taxon>Burkholderiales</taxon>
        <taxon>Burkholderiaceae</taxon>
        <taxon>Pandoraea</taxon>
    </lineage>
</organism>
<dbReference type="InterPro" id="IPR050483">
    <property type="entry name" value="CoA-transferase_III_domain"/>
</dbReference>
<evidence type="ECO:0000313" key="3">
    <source>
        <dbReference type="Proteomes" id="UP000215126"/>
    </source>
</evidence>
<keyword evidence="3" id="KW-1185">Reference proteome</keyword>
<proteinExistence type="predicted"/>
<dbReference type="OrthoDB" id="9026195at2"/>
<dbReference type="EMBL" id="LT906435">
    <property type="protein sequence ID" value="SNU82482.1"/>
    <property type="molecule type" value="Genomic_DNA"/>
</dbReference>
<protein>
    <submittedName>
        <fullName evidence="2">Formyl-coenzyme A transferase</fullName>
        <ecNumber evidence="2">2.8.3.16</ecNumber>
    </submittedName>
</protein>
<dbReference type="Proteomes" id="UP000215126">
    <property type="component" value="Chromosome 1"/>
</dbReference>
<keyword evidence="1 2" id="KW-0808">Transferase</keyword>
<dbReference type="GeneID" id="88093689"/>
<dbReference type="SUPFAM" id="SSF89796">
    <property type="entry name" value="CoA-transferase family III (CaiB/BaiF)"/>
    <property type="match status" value="1"/>
</dbReference>
<dbReference type="RefSeq" id="WP_039396396.1">
    <property type="nucleotide sequence ID" value="NZ_CABPRX010000012.1"/>
</dbReference>
<dbReference type="GO" id="GO:0033608">
    <property type="term" value="F:formyl-CoA transferase activity"/>
    <property type="evidence" value="ECO:0007669"/>
    <property type="project" value="UniProtKB-EC"/>
</dbReference>
<dbReference type="KEGG" id="pspu:NA29_09330"/>
<dbReference type="InterPro" id="IPR023606">
    <property type="entry name" value="CoA-Trfase_III_dom_1_sf"/>
</dbReference>
<dbReference type="Gene3D" id="3.30.1540.10">
    <property type="entry name" value="formyl-coa transferase, domain 3"/>
    <property type="match status" value="1"/>
</dbReference>
<dbReference type="AlphaFoldDB" id="A0A239SB76"/>
<dbReference type="STRING" id="93222.NA29_09330"/>
<evidence type="ECO:0000313" key="2">
    <source>
        <dbReference type="EMBL" id="SNU82482.1"/>
    </source>
</evidence>
<dbReference type="Gene3D" id="3.40.50.10540">
    <property type="entry name" value="Crotonobetainyl-coa:carnitine coa-transferase, domain 1"/>
    <property type="match status" value="1"/>
</dbReference>
<sequence>MALPLAGVKVLDLSNVLAGPFCAYQLALMGADVTKVENPEGGDLARRLGADKAAAARQMGASFVAVNAGKRSLTLNLKDPRGKAILKALVASSDVLVENFRPGVMTRLGLDFDVLREINPRLVYCAISGFGADGELSSRPAYDQIIQGISGVMSVTGDAQSAPLRVGYPVSDTVGGLTAAFAICAALLDARTTGQGRMLDVSMLEATLATMGWVVSNYLNAGVAPAPMGNENFTAAPSGTFRTGDGLLNIAANETRQFVSLCALIGRPDIAVDPRFAQRDTRKQNRHALKAEIEAALAHDSAANWETKFVASGVPAGRVLSVPDVLAHPHLASREFVRELDVPGEAQPQRVTRAGFRLSGGDAAPGAPAPSLGADTLSLLSDLGYDPASIDQLRADGVI</sequence>
<dbReference type="InterPro" id="IPR044855">
    <property type="entry name" value="CoA-Trfase_III_dom3_sf"/>
</dbReference>